<sequence>MLINSFYKSSFIYYKLMCLFNLYFIIQCIFICYAIANLKKDEDRLLPKNKNSQKCSSLLFSDINKPKNIKVNNLWNTLSEIKEGEKCFKNKEIVWHLINNLFLSLSQRQGEKTAILYCENVLKIRNRNITECLKNIFEEFNQTKNGQKDKSKLLELLIIDKSEALAERLLYTLTLNGKDNSNFDILYDIILAQPKSELKHIIEIYDIVLLNHEENKELNKSLSTKSLKGINELIKKEEEFQREINLFNLYLKEHNKEKKISKLEIHLIYKLNLSKNEQNKKIWQFLINRVKSVYNQIYDNIDDFVKEINLFNNNNSSNKLQVVKEVSLPEYLERIKIITGLAGTRKYKADIIKRINSYRKEGNYEALLSLVVIHHGKNLFEIIKNMSEEFKGEKLEEEKIKKDLLNFQLKGVDLKNKLNEEKNKEKDKKEELK</sequence>
<accession>A0A8S9Z5P4</accession>
<evidence type="ECO:0000256" key="1">
    <source>
        <dbReference type="SAM" id="Phobius"/>
    </source>
</evidence>
<dbReference type="EMBL" id="JABEBT010000249">
    <property type="protein sequence ID" value="KAF7623430.1"/>
    <property type="molecule type" value="Genomic_DNA"/>
</dbReference>
<dbReference type="OrthoDB" id="5905239at2759"/>
<gene>
    <name evidence="2" type="ORF">Mgra_00010257</name>
</gene>
<evidence type="ECO:0000313" key="3">
    <source>
        <dbReference type="Proteomes" id="UP000605970"/>
    </source>
</evidence>
<proteinExistence type="predicted"/>
<protein>
    <submittedName>
        <fullName evidence="2">Uncharacterized protein</fullName>
    </submittedName>
</protein>
<reference evidence="2" key="1">
    <citation type="journal article" date="2020" name="Ecol. Evol.">
        <title>Genome structure and content of the rice root-knot nematode (Meloidogyne graminicola).</title>
        <authorList>
            <person name="Phan N.T."/>
            <person name="Danchin E.G.J."/>
            <person name="Klopp C."/>
            <person name="Perfus-Barbeoch L."/>
            <person name="Kozlowski D.K."/>
            <person name="Koutsovoulos G.D."/>
            <person name="Lopez-Roques C."/>
            <person name="Bouchez O."/>
            <person name="Zahm M."/>
            <person name="Besnard G."/>
            <person name="Bellafiore S."/>
        </authorList>
    </citation>
    <scope>NUCLEOTIDE SEQUENCE</scope>
    <source>
        <strain evidence="2">VN-18</strain>
    </source>
</reference>
<organism evidence="2 3">
    <name type="scientific">Meloidogyne graminicola</name>
    <dbReference type="NCBI Taxonomy" id="189291"/>
    <lineage>
        <taxon>Eukaryota</taxon>
        <taxon>Metazoa</taxon>
        <taxon>Ecdysozoa</taxon>
        <taxon>Nematoda</taxon>
        <taxon>Chromadorea</taxon>
        <taxon>Rhabditida</taxon>
        <taxon>Tylenchina</taxon>
        <taxon>Tylenchomorpha</taxon>
        <taxon>Tylenchoidea</taxon>
        <taxon>Meloidogynidae</taxon>
        <taxon>Meloidogyninae</taxon>
        <taxon>Meloidogyne</taxon>
    </lineage>
</organism>
<keyword evidence="1" id="KW-1133">Transmembrane helix</keyword>
<name>A0A8S9Z5P4_9BILA</name>
<dbReference type="AlphaFoldDB" id="A0A8S9Z5P4"/>
<keyword evidence="1" id="KW-0472">Membrane</keyword>
<keyword evidence="1" id="KW-0812">Transmembrane</keyword>
<keyword evidence="3" id="KW-1185">Reference proteome</keyword>
<feature type="non-terminal residue" evidence="2">
    <location>
        <position position="433"/>
    </location>
</feature>
<dbReference type="Proteomes" id="UP000605970">
    <property type="component" value="Unassembled WGS sequence"/>
</dbReference>
<comment type="caution">
    <text evidence="2">The sequence shown here is derived from an EMBL/GenBank/DDBJ whole genome shotgun (WGS) entry which is preliminary data.</text>
</comment>
<feature type="transmembrane region" description="Helical" evidence="1">
    <location>
        <begin position="12"/>
        <end position="36"/>
    </location>
</feature>
<evidence type="ECO:0000313" key="2">
    <source>
        <dbReference type="EMBL" id="KAF7623430.1"/>
    </source>
</evidence>